<dbReference type="Gramene" id="AUR62040642-RA">
    <property type="protein sequence ID" value="AUR62040642-RA:cds"/>
    <property type="gene ID" value="AUR62040642"/>
</dbReference>
<sequence length="309" mass="34232">MGKGGGFRCGGFQIVAWGVASWRGKAGGGVGVVAGRQAARVGVASGRQGWVGGFEEGTEQFRLNVALQRSQFGVSFVKLDYMGLMKLGNVILRILSALVLWCNRILLFSFSEGIHIKNLILNDLYYHLLGELEGRDIEHGAFKELSRFLSSSNLLQTYQKKCVNDYSAGANNAYLFDLWRLQRDIGLYFWDCSEWKALKKIAENTLFYVQRANSMLLILSSSSQRASFCNNFNSRYGGCKFLAFLTLLMLSLSEFWGGLCAIAQCGSLRYKLLEVALLVYLRNVLGSSRVCHSTVIPAAPPYPVLLLAA</sequence>
<dbReference type="Proteomes" id="UP000596660">
    <property type="component" value="Unplaced"/>
</dbReference>
<dbReference type="GO" id="GO:0044611">
    <property type="term" value="C:nuclear pore inner ring"/>
    <property type="evidence" value="ECO:0007669"/>
    <property type="project" value="TreeGrafter"/>
</dbReference>
<protein>
    <submittedName>
        <fullName evidence="1">Uncharacterized protein</fullName>
    </submittedName>
</protein>
<organism evidence="1 2">
    <name type="scientific">Chenopodium quinoa</name>
    <name type="common">Quinoa</name>
    <dbReference type="NCBI Taxonomy" id="63459"/>
    <lineage>
        <taxon>Eukaryota</taxon>
        <taxon>Viridiplantae</taxon>
        <taxon>Streptophyta</taxon>
        <taxon>Embryophyta</taxon>
        <taxon>Tracheophyta</taxon>
        <taxon>Spermatophyta</taxon>
        <taxon>Magnoliopsida</taxon>
        <taxon>eudicotyledons</taxon>
        <taxon>Gunneridae</taxon>
        <taxon>Pentapetalae</taxon>
        <taxon>Caryophyllales</taxon>
        <taxon>Chenopodiaceae</taxon>
        <taxon>Chenopodioideae</taxon>
        <taxon>Atripliceae</taxon>
        <taxon>Chenopodium</taxon>
    </lineage>
</organism>
<dbReference type="PANTHER" id="PTHR31431">
    <property type="entry name" value="NUCLEOPORIN NUP188 HOMOLOG"/>
    <property type="match status" value="1"/>
</dbReference>
<name>A0A803N508_CHEQI</name>
<reference evidence="1" key="2">
    <citation type="submission" date="2021-03" db="UniProtKB">
        <authorList>
            <consortium name="EnsemblPlants"/>
        </authorList>
    </citation>
    <scope>IDENTIFICATION</scope>
</reference>
<dbReference type="GO" id="GO:0006606">
    <property type="term" value="P:protein import into nucleus"/>
    <property type="evidence" value="ECO:0007669"/>
    <property type="project" value="TreeGrafter"/>
</dbReference>
<keyword evidence="2" id="KW-1185">Reference proteome</keyword>
<reference evidence="1" key="1">
    <citation type="journal article" date="2017" name="Nature">
        <title>The genome of Chenopodium quinoa.</title>
        <authorList>
            <person name="Jarvis D.E."/>
            <person name="Ho Y.S."/>
            <person name="Lightfoot D.J."/>
            <person name="Schmoeckel S.M."/>
            <person name="Li B."/>
            <person name="Borm T.J.A."/>
            <person name="Ohyanagi H."/>
            <person name="Mineta K."/>
            <person name="Michell C.T."/>
            <person name="Saber N."/>
            <person name="Kharbatia N.M."/>
            <person name="Rupper R.R."/>
            <person name="Sharp A.R."/>
            <person name="Dally N."/>
            <person name="Boughton B.A."/>
            <person name="Woo Y.H."/>
            <person name="Gao G."/>
            <person name="Schijlen E.G.W.M."/>
            <person name="Guo X."/>
            <person name="Momin A.A."/>
            <person name="Negrao S."/>
            <person name="Al-Babili S."/>
            <person name="Gehring C."/>
            <person name="Roessner U."/>
            <person name="Jung C."/>
            <person name="Murphy K."/>
            <person name="Arold S.T."/>
            <person name="Gojobori T."/>
            <person name="van der Linden C.G."/>
            <person name="van Loo E.N."/>
            <person name="Jellen E.N."/>
            <person name="Maughan P.J."/>
            <person name="Tester M."/>
        </authorList>
    </citation>
    <scope>NUCLEOTIDE SEQUENCE [LARGE SCALE GENOMIC DNA]</scope>
    <source>
        <strain evidence="1">cv. PI 614886</strain>
    </source>
</reference>
<dbReference type="GO" id="GO:0017056">
    <property type="term" value="F:structural constituent of nuclear pore"/>
    <property type="evidence" value="ECO:0007669"/>
    <property type="project" value="InterPro"/>
</dbReference>
<dbReference type="GO" id="GO:0006405">
    <property type="term" value="P:RNA export from nucleus"/>
    <property type="evidence" value="ECO:0007669"/>
    <property type="project" value="TreeGrafter"/>
</dbReference>
<dbReference type="PANTHER" id="PTHR31431:SF1">
    <property type="entry name" value="NUCLEOPORIN NUP188"/>
    <property type="match status" value="1"/>
</dbReference>
<evidence type="ECO:0000313" key="2">
    <source>
        <dbReference type="Proteomes" id="UP000596660"/>
    </source>
</evidence>
<dbReference type="InterPro" id="IPR044840">
    <property type="entry name" value="Nup188"/>
</dbReference>
<accession>A0A803N508</accession>
<dbReference type="EnsemblPlants" id="AUR62040642-RA">
    <property type="protein sequence ID" value="AUR62040642-RA:cds"/>
    <property type="gene ID" value="AUR62040642"/>
</dbReference>
<dbReference type="AlphaFoldDB" id="A0A803N508"/>
<evidence type="ECO:0000313" key="1">
    <source>
        <dbReference type="EnsemblPlants" id="AUR62040642-RA:cds"/>
    </source>
</evidence>
<proteinExistence type="predicted"/>